<dbReference type="PANTHER" id="PTHR42083:SF1">
    <property type="entry name" value="MARVEL DOMAIN-CONTAINING PROTEIN"/>
    <property type="match status" value="1"/>
</dbReference>
<keyword evidence="1" id="KW-0472">Membrane</keyword>
<feature type="transmembrane region" description="Helical" evidence="1">
    <location>
        <begin position="52"/>
        <end position="71"/>
    </location>
</feature>
<dbReference type="PANTHER" id="PTHR42083">
    <property type="entry name" value="MARVEL DOMAIN-CONTAINING PROTEIN"/>
    <property type="match status" value="1"/>
</dbReference>
<protein>
    <recommendedName>
        <fullName evidence="4">MARVEL domain-containing protein</fullName>
    </recommendedName>
</protein>
<sequence>MGILHGAEMTLSYILHSIFRLIQIVLALAVCGLYGVDLNRADKEHKYSDGKWVYAEVTASLSAFLALLYLIPFTSRIPFAWVADTILFILWIALFGIFGKMYIHANAQGDSGIERMKNAVWVDLVNALLWLVSAVGMLIFWVRHRGARSRWTGRATV</sequence>
<evidence type="ECO:0008006" key="4">
    <source>
        <dbReference type="Google" id="ProtNLM"/>
    </source>
</evidence>
<feature type="transmembrane region" description="Helical" evidence="1">
    <location>
        <begin position="78"/>
        <end position="99"/>
    </location>
</feature>
<feature type="transmembrane region" description="Helical" evidence="1">
    <location>
        <begin position="12"/>
        <end position="36"/>
    </location>
</feature>
<evidence type="ECO:0000313" key="2">
    <source>
        <dbReference type="EMBL" id="PMD33113.1"/>
    </source>
</evidence>
<dbReference type="AlphaFoldDB" id="A0A2J6R3N1"/>
<gene>
    <name evidence="2" type="ORF">L207DRAFT_590181</name>
</gene>
<feature type="transmembrane region" description="Helical" evidence="1">
    <location>
        <begin position="119"/>
        <end position="142"/>
    </location>
</feature>
<accession>A0A2J6R3N1</accession>
<evidence type="ECO:0000313" key="3">
    <source>
        <dbReference type="Proteomes" id="UP000235786"/>
    </source>
</evidence>
<keyword evidence="1" id="KW-1133">Transmembrane helix</keyword>
<dbReference type="OrthoDB" id="5363290at2759"/>
<organism evidence="2 3">
    <name type="scientific">Hyaloscypha variabilis (strain UAMH 11265 / GT02V1 / F)</name>
    <name type="common">Meliniomyces variabilis</name>
    <dbReference type="NCBI Taxonomy" id="1149755"/>
    <lineage>
        <taxon>Eukaryota</taxon>
        <taxon>Fungi</taxon>
        <taxon>Dikarya</taxon>
        <taxon>Ascomycota</taxon>
        <taxon>Pezizomycotina</taxon>
        <taxon>Leotiomycetes</taxon>
        <taxon>Helotiales</taxon>
        <taxon>Hyaloscyphaceae</taxon>
        <taxon>Hyaloscypha</taxon>
        <taxon>Hyaloscypha variabilis</taxon>
    </lineage>
</organism>
<keyword evidence="1" id="KW-0812">Transmembrane</keyword>
<name>A0A2J6R3N1_HYAVF</name>
<reference evidence="2 3" key="1">
    <citation type="submission" date="2016-04" db="EMBL/GenBank/DDBJ databases">
        <title>A degradative enzymes factory behind the ericoid mycorrhizal symbiosis.</title>
        <authorList>
            <consortium name="DOE Joint Genome Institute"/>
            <person name="Martino E."/>
            <person name="Morin E."/>
            <person name="Grelet G."/>
            <person name="Kuo A."/>
            <person name="Kohler A."/>
            <person name="Daghino S."/>
            <person name="Barry K."/>
            <person name="Choi C."/>
            <person name="Cichocki N."/>
            <person name="Clum A."/>
            <person name="Copeland A."/>
            <person name="Hainaut M."/>
            <person name="Haridas S."/>
            <person name="Labutti K."/>
            <person name="Lindquist E."/>
            <person name="Lipzen A."/>
            <person name="Khouja H.-R."/>
            <person name="Murat C."/>
            <person name="Ohm R."/>
            <person name="Olson A."/>
            <person name="Spatafora J."/>
            <person name="Veneault-Fourrey C."/>
            <person name="Henrissat B."/>
            <person name="Grigoriev I."/>
            <person name="Martin F."/>
            <person name="Perotto S."/>
        </authorList>
    </citation>
    <scope>NUCLEOTIDE SEQUENCE [LARGE SCALE GENOMIC DNA]</scope>
    <source>
        <strain evidence="2 3">F</strain>
    </source>
</reference>
<dbReference type="EMBL" id="KZ613957">
    <property type="protein sequence ID" value="PMD33113.1"/>
    <property type="molecule type" value="Genomic_DNA"/>
</dbReference>
<dbReference type="Proteomes" id="UP000235786">
    <property type="component" value="Unassembled WGS sequence"/>
</dbReference>
<evidence type="ECO:0000256" key="1">
    <source>
        <dbReference type="SAM" id="Phobius"/>
    </source>
</evidence>
<proteinExistence type="predicted"/>
<keyword evidence="3" id="KW-1185">Reference proteome</keyword>